<evidence type="ECO:0000256" key="8">
    <source>
        <dbReference type="PIRNR" id="PIRNR006256"/>
    </source>
</evidence>
<feature type="domain" description="YrdC-like" evidence="11">
    <location>
        <begin position="202"/>
        <end position="406"/>
    </location>
</feature>
<evidence type="ECO:0000256" key="3">
    <source>
        <dbReference type="ARBA" id="ARBA00022598"/>
    </source>
</evidence>
<dbReference type="SUPFAM" id="SSF55821">
    <property type="entry name" value="YrdC/RibB"/>
    <property type="match status" value="1"/>
</dbReference>
<evidence type="ECO:0000256" key="4">
    <source>
        <dbReference type="ARBA" id="ARBA00022723"/>
    </source>
</evidence>
<feature type="active site" evidence="9">
    <location>
        <position position="25"/>
    </location>
</feature>
<accession>A0A6J4SYB4</accession>
<gene>
    <name evidence="12" type="ORF">AVDCRST_MAG53-2817</name>
</gene>
<comment type="catalytic activity">
    <reaction evidence="9">
        <text>an acyl phosphate + H2O = a carboxylate + phosphate + H(+)</text>
        <dbReference type="Rhea" id="RHEA:14965"/>
        <dbReference type="ChEBI" id="CHEBI:15377"/>
        <dbReference type="ChEBI" id="CHEBI:15378"/>
        <dbReference type="ChEBI" id="CHEBI:29067"/>
        <dbReference type="ChEBI" id="CHEBI:43474"/>
        <dbReference type="ChEBI" id="CHEBI:59918"/>
        <dbReference type="EC" id="3.6.1.7"/>
    </reaction>
</comment>
<proteinExistence type="inferred from homology"/>
<dbReference type="GO" id="GO:0008270">
    <property type="term" value="F:zinc ion binding"/>
    <property type="evidence" value="ECO:0007669"/>
    <property type="project" value="UniProtKB-KW"/>
</dbReference>
<dbReference type="PROSITE" id="PS51160">
    <property type="entry name" value="ACYLPHOSPHATASE_3"/>
    <property type="match status" value="1"/>
</dbReference>
<evidence type="ECO:0000256" key="6">
    <source>
        <dbReference type="ARBA" id="ARBA00022833"/>
    </source>
</evidence>
<organism evidence="12">
    <name type="scientific">uncultured Solirubrobacteraceae bacterium</name>
    <dbReference type="NCBI Taxonomy" id="1162706"/>
    <lineage>
        <taxon>Bacteria</taxon>
        <taxon>Bacillati</taxon>
        <taxon>Actinomycetota</taxon>
        <taxon>Thermoleophilia</taxon>
        <taxon>Solirubrobacterales</taxon>
        <taxon>Solirubrobacteraceae</taxon>
        <taxon>environmental samples</taxon>
    </lineage>
</organism>
<comment type="similarity">
    <text evidence="2 8">Belongs to the carbamoyltransferase HypF family.</text>
</comment>
<keyword evidence="9" id="KW-0378">Hydrolase</keyword>
<dbReference type="PROSITE" id="PS51163">
    <property type="entry name" value="YRDC"/>
    <property type="match status" value="1"/>
</dbReference>
<dbReference type="Pfam" id="PF01300">
    <property type="entry name" value="Sua5_yciO_yrdC"/>
    <property type="match status" value="1"/>
</dbReference>
<dbReference type="EMBL" id="CADCVR010000079">
    <property type="protein sequence ID" value="CAA9509004.1"/>
    <property type="molecule type" value="Genomic_DNA"/>
</dbReference>
<comment type="catalytic activity">
    <reaction evidence="7">
        <text>C-terminal L-cysteinyl-[HypE protein] + carbamoyl phosphate + ATP + H2O = C-terminal S-carboxamide-L-cysteinyl-[HypE protein] + AMP + phosphate + diphosphate + H(+)</text>
        <dbReference type="Rhea" id="RHEA:55636"/>
        <dbReference type="Rhea" id="RHEA-COMP:14247"/>
        <dbReference type="Rhea" id="RHEA-COMP:14392"/>
        <dbReference type="ChEBI" id="CHEBI:15377"/>
        <dbReference type="ChEBI" id="CHEBI:15378"/>
        <dbReference type="ChEBI" id="CHEBI:30616"/>
        <dbReference type="ChEBI" id="CHEBI:33019"/>
        <dbReference type="ChEBI" id="CHEBI:43474"/>
        <dbReference type="ChEBI" id="CHEBI:58228"/>
        <dbReference type="ChEBI" id="CHEBI:76913"/>
        <dbReference type="ChEBI" id="CHEBI:139126"/>
        <dbReference type="ChEBI" id="CHEBI:456215"/>
    </reaction>
</comment>
<dbReference type="InterPro" id="IPR041440">
    <property type="entry name" value="HypF_C"/>
</dbReference>
<dbReference type="InterPro" id="IPR011125">
    <property type="entry name" value="Znf_HypF"/>
</dbReference>
<name>A0A6J4SYB4_9ACTN</name>
<dbReference type="InterPro" id="IPR004421">
    <property type="entry name" value="Carbamoyltransferase_HypF"/>
</dbReference>
<feature type="active site" evidence="9">
    <location>
        <position position="43"/>
    </location>
</feature>
<evidence type="ECO:0000256" key="2">
    <source>
        <dbReference type="ARBA" id="ARBA00008097"/>
    </source>
</evidence>
<keyword evidence="5" id="KW-0863">Zinc-finger</keyword>
<evidence type="ECO:0000313" key="12">
    <source>
        <dbReference type="EMBL" id="CAA9509004.1"/>
    </source>
</evidence>
<dbReference type="InterPro" id="IPR006070">
    <property type="entry name" value="Sua5-like_dom"/>
</dbReference>
<dbReference type="Gene3D" id="3.30.420.360">
    <property type="match status" value="1"/>
</dbReference>
<dbReference type="GO" id="GO:0016743">
    <property type="term" value="F:carboxyl- or carbamoyltransferase activity"/>
    <property type="evidence" value="ECO:0007669"/>
    <property type="project" value="UniProtKB-UniRule"/>
</dbReference>
<dbReference type="AlphaFoldDB" id="A0A6J4SYB4"/>
<dbReference type="InterPro" id="IPR017968">
    <property type="entry name" value="Acylphosphatase_CS"/>
</dbReference>
<dbReference type="Pfam" id="PF17788">
    <property type="entry name" value="HypF_C"/>
    <property type="match status" value="1"/>
</dbReference>
<dbReference type="Gene3D" id="3.30.110.120">
    <property type="match status" value="1"/>
</dbReference>
<protein>
    <recommendedName>
        <fullName evidence="8">Carbamoyltransferase</fullName>
        <ecNumber evidence="8">6.2.-.-</ecNumber>
    </recommendedName>
</protein>
<dbReference type="InterPro" id="IPR017945">
    <property type="entry name" value="DHBP_synth_RibB-like_a/b_dom"/>
</dbReference>
<dbReference type="InterPro" id="IPR001792">
    <property type="entry name" value="Acylphosphatase-like_dom"/>
</dbReference>
<dbReference type="GO" id="GO:0003725">
    <property type="term" value="F:double-stranded RNA binding"/>
    <property type="evidence" value="ECO:0007669"/>
    <property type="project" value="InterPro"/>
</dbReference>
<dbReference type="Gene3D" id="3.30.420.40">
    <property type="match status" value="1"/>
</dbReference>
<comment type="pathway">
    <text evidence="1">Protein modification; [NiFe] hydrogenase maturation.</text>
</comment>
<dbReference type="PANTHER" id="PTHR42959:SF1">
    <property type="entry name" value="CARBAMOYLTRANSFERASE HYPF"/>
    <property type="match status" value="1"/>
</dbReference>
<dbReference type="EC" id="6.2.-.-" evidence="8"/>
<dbReference type="PROSITE" id="PS00150">
    <property type="entry name" value="ACYLPHOSPHATASE_1"/>
    <property type="match status" value="1"/>
</dbReference>
<sequence>MSAAAPPRRRIAVRVHGVVQGVGFRPAVFRLAEELGVGGFVLNDARGVLVEIEGAPEAVSRFVDQLPDRAPPLARIEGVEVTEVTLVGEGEFTIRASPLGGAPDALVAPDTATCSDCLRELLDPGDRRHRYPFTNCTNCGPRFTIVLGVPYDRPRTTMATFVMCSRCQAEYDDPHDRRFHAQPNACPDCGPQALLLSADGAADAVAGAAALLRDGAILAVKGIGGYHLACLAADELAVATLRARKHREDKPFAVLVADVAAARELVELDTEEEALLTSSARPIVLARRLAGWSIERVDTTGSSEQRPRPGAGVAAAVAPGLRELGVVLPYTPLHHLLARDVGAPLVLTSGNVSDEPIAFRDEDAYERLAPIADAFLVHDRPIHTRTDDSVARVVKGGPMVLRRSRGWVPDSLELPVPAERPVLAVGAELKSTFCVAKGNRAWVSHHIGDLSNVETLASFKSGIADFERLFDVAPEIVAHDLHPDLLSTSQARARGGVQLVEVQHHHAHLAACLAEHGSADPAVGAIYDGVGLGSDGTAWGGELLVGDLRGFERVGALVPVALPGGDRAAREPWRMACAWLVAAGAPGDIPPALAGRVEPATWHAVRRLCVSGFRAPPTTSMGRLFDAVAAVCGLHPVSTHEGQAAIALEAAADPAERGSYELPLTDAMEAGAPGGAGTPRWTLDARPTVLAAAADIAAGVAVGVVAARFHAAVAATTAAACERAAGEAGLGAVVLSGGVFQNRRLLEATAADLERRGLEVLRPHRIPPNDGGISFGQAAIAAATTLKQKARPA</sequence>
<evidence type="ECO:0000256" key="5">
    <source>
        <dbReference type="ARBA" id="ARBA00022771"/>
    </source>
</evidence>
<dbReference type="GO" id="GO:0016874">
    <property type="term" value="F:ligase activity"/>
    <property type="evidence" value="ECO:0007669"/>
    <property type="project" value="UniProtKB-UniRule"/>
</dbReference>
<dbReference type="PANTHER" id="PTHR42959">
    <property type="entry name" value="CARBAMOYLTRANSFERASE"/>
    <property type="match status" value="1"/>
</dbReference>
<reference evidence="12" key="1">
    <citation type="submission" date="2020-02" db="EMBL/GenBank/DDBJ databases">
        <authorList>
            <person name="Meier V. D."/>
        </authorList>
    </citation>
    <scope>NUCLEOTIDE SEQUENCE</scope>
    <source>
        <strain evidence="12">AVDCRST_MAG53</strain>
    </source>
</reference>
<evidence type="ECO:0000256" key="7">
    <source>
        <dbReference type="ARBA" id="ARBA00048220"/>
    </source>
</evidence>
<dbReference type="PIRSF" id="PIRSF006256">
    <property type="entry name" value="CMPcnvr_hdrg_mat"/>
    <property type="match status" value="1"/>
</dbReference>
<dbReference type="InterPro" id="IPR036046">
    <property type="entry name" value="Acylphosphatase-like_dom_sf"/>
</dbReference>
<dbReference type="Gene3D" id="3.90.870.50">
    <property type="match status" value="1"/>
</dbReference>
<keyword evidence="3" id="KW-0436">Ligase</keyword>
<keyword evidence="4" id="KW-0479">Metal-binding</keyword>
<dbReference type="InterPro" id="IPR055128">
    <property type="entry name" value="HypF_C_2"/>
</dbReference>
<keyword evidence="6" id="KW-0862">Zinc</keyword>
<dbReference type="Pfam" id="PF00708">
    <property type="entry name" value="Acylphosphatase"/>
    <property type="match status" value="1"/>
</dbReference>
<dbReference type="Pfam" id="PF22521">
    <property type="entry name" value="HypF_C_2"/>
    <property type="match status" value="1"/>
</dbReference>
<dbReference type="UniPathway" id="UPA00335"/>
<feature type="domain" description="Acylphosphatase-like" evidence="10">
    <location>
        <begin position="10"/>
        <end position="96"/>
    </location>
</feature>
<dbReference type="SUPFAM" id="SSF54975">
    <property type="entry name" value="Acylphosphatase/BLUF domain-like"/>
    <property type="match status" value="1"/>
</dbReference>
<dbReference type="Pfam" id="PF07503">
    <property type="entry name" value="zf-HYPF"/>
    <property type="match status" value="2"/>
</dbReference>
<evidence type="ECO:0000259" key="11">
    <source>
        <dbReference type="PROSITE" id="PS51163"/>
    </source>
</evidence>
<dbReference type="GO" id="GO:0003998">
    <property type="term" value="F:acylphosphatase activity"/>
    <property type="evidence" value="ECO:0007669"/>
    <property type="project" value="UniProtKB-EC"/>
</dbReference>
<dbReference type="GO" id="GO:0051604">
    <property type="term" value="P:protein maturation"/>
    <property type="evidence" value="ECO:0007669"/>
    <property type="project" value="TreeGrafter"/>
</dbReference>
<evidence type="ECO:0000259" key="10">
    <source>
        <dbReference type="PROSITE" id="PS51160"/>
    </source>
</evidence>
<dbReference type="InterPro" id="IPR051060">
    <property type="entry name" value="Carbamoyltrans_HypF-like"/>
</dbReference>
<dbReference type="NCBIfam" id="TIGR00143">
    <property type="entry name" value="hypF"/>
    <property type="match status" value="1"/>
</dbReference>
<evidence type="ECO:0000256" key="1">
    <source>
        <dbReference type="ARBA" id="ARBA00004711"/>
    </source>
</evidence>
<evidence type="ECO:0000256" key="9">
    <source>
        <dbReference type="PROSITE-ProRule" id="PRU00520"/>
    </source>
</evidence>